<gene>
    <name evidence="2" type="ORF">LBA_00167</name>
</gene>
<accession>L7Y1Y3</accession>
<name>L7Y1Y3_9VIRU</name>
<dbReference type="EMBL" id="JX885207">
    <property type="protein sequence ID" value="AGD92087.1"/>
    <property type="molecule type" value="Genomic_DNA"/>
</dbReference>
<sequence length="342" mass="39949">MMNNFFKTSYIVINKDKSKMKIHFDDKYIISDGLIIDNECSEIDIRTKNFIYVSTLPINSINGSHYDKYDYHDDYNINGIYNTIKPQYDHIFNVAKIKVYYESDKVVIIFSDPFYVIHEKFFYKFDILTLKCENIIFKDSGENQRFDSDSDSESIADKKTEGNKHIYKSTVSDSKSEFELEFVKKSDINSMSESPKRQYMTVSDSEYESEPESESESESDSKLPKRKHISESESESDSKLPKRKNISESESESESESKSESESESESESKPMTYKDFISKILKKLRKTNPNLANNEYLSLAAMEWKKYKEKNGINTINQKKFQTLVILNQNPKINLNQNLNQ</sequence>
<evidence type="ECO:0000313" key="3">
    <source>
        <dbReference type="Proteomes" id="UP000236749"/>
    </source>
</evidence>
<protein>
    <submittedName>
        <fullName evidence="2">Uncharacterized protein</fullName>
    </submittedName>
</protein>
<proteinExistence type="predicted"/>
<reference evidence="2 3" key="1">
    <citation type="journal article" date="2013" name="Clin. Infect. Dis.">
        <title>First isolation of Mimivirus in a patient with pneumonia.</title>
        <authorList>
            <person name="Saadi H."/>
            <person name="Pagnier I."/>
            <person name="Colson P."/>
            <person name="Cherif J.K."/>
            <person name="Beji M."/>
            <person name="Boughalmi M."/>
            <person name="Azza S."/>
            <person name="Armstrong N."/>
            <person name="Robert C."/>
            <person name="Fournous G."/>
            <person name="La Scola B."/>
            <person name="Raoult D."/>
        </authorList>
    </citation>
    <scope>NUCLEOTIDE SEQUENCE [LARGE SCALE GENOMIC DNA]</scope>
    <source>
        <strain evidence="2">LBA111</strain>
    </source>
</reference>
<dbReference type="Proteomes" id="UP000236749">
    <property type="component" value="Segment"/>
</dbReference>
<evidence type="ECO:0000256" key="1">
    <source>
        <dbReference type="SAM" id="MobiDB-lite"/>
    </source>
</evidence>
<feature type="region of interest" description="Disordered" evidence="1">
    <location>
        <begin position="193"/>
        <end position="273"/>
    </location>
</feature>
<feature type="compositionally biased region" description="Acidic residues" evidence="1">
    <location>
        <begin position="205"/>
        <end position="218"/>
    </location>
</feature>
<organism evidence="2 3">
    <name type="scientific">Megavirus lba</name>
    <dbReference type="NCBI Taxonomy" id="1235314"/>
    <lineage>
        <taxon>Viruses</taxon>
        <taxon>Varidnaviria</taxon>
        <taxon>Bamfordvirae</taxon>
        <taxon>Nucleocytoviricota</taxon>
        <taxon>Megaviricetes</taxon>
        <taxon>Imitervirales</taxon>
        <taxon>Mimiviridae</taxon>
        <taxon>Megamimivirinae</taxon>
        <taxon>Megavirus</taxon>
        <taxon>Megavirus chilense</taxon>
    </lineage>
</organism>
<evidence type="ECO:0000313" key="2">
    <source>
        <dbReference type="EMBL" id="AGD92087.1"/>
    </source>
</evidence>